<name>A0ABZ1P250_STRVL</name>
<evidence type="ECO:0000313" key="3">
    <source>
        <dbReference type="EMBL" id="WUG97453.1"/>
    </source>
</evidence>
<keyword evidence="2" id="KW-1133">Transmembrane helix</keyword>
<dbReference type="EMBL" id="CP107906">
    <property type="protein sequence ID" value="WUG97453.1"/>
    <property type="molecule type" value="Genomic_DNA"/>
</dbReference>
<keyword evidence="4" id="KW-1185">Reference proteome</keyword>
<accession>A0ABZ1P250</accession>
<sequence>MTTPEPDRQGTPDDPDARPSGAGEVWLRFLADDERAIRDSAPKEPSAQERATARPPGRLDADRQNPHRPRPDHTPADDKTEAVGDLWQPDGPRPAWRELDSPARLRRAGRVIATVAAFGLALGAWSLLSTTAGAPSDEPGDSTVQEVEEVPDAIPTTSPGSAAFEPTPTVPIG</sequence>
<evidence type="ECO:0000313" key="4">
    <source>
        <dbReference type="Proteomes" id="UP001341259"/>
    </source>
</evidence>
<evidence type="ECO:0000256" key="2">
    <source>
        <dbReference type="SAM" id="Phobius"/>
    </source>
</evidence>
<dbReference type="Proteomes" id="UP001341259">
    <property type="component" value="Chromosome"/>
</dbReference>
<reference evidence="3 4" key="1">
    <citation type="submission" date="2022-10" db="EMBL/GenBank/DDBJ databases">
        <title>The complete genomes of actinobacterial strains from the NBC collection.</title>
        <authorList>
            <person name="Joergensen T.S."/>
            <person name="Alvarez Arevalo M."/>
            <person name="Sterndorff E.B."/>
            <person name="Faurdal D."/>
            <person name="Vuksanovic O."/>
            <person name="Mourched A.-S."/>
            <person name="Charusanti P."/>
            <person name="Shaw S."/>
            <person name="Blin K."/>
            <person name="Weber T."/>
        </authorList>
    </citation>
    <scope>NUCLEOTIDE SEQUENCE [LARGE SCALE GENOMIC DNA]</scope>
    <source>
        <strain evidence="3 4">NBC_00456</strain>
    </source>
</reference>
<feature type="compositionally biased region" description="Basic and acidic residues" evidence="1">
    <location>
        <begin position="1"/>
        <end position="17"/>
    </location>
</feature>
<gene>
    <name evidence="3" type="ORF">OHB29_33100</name>
</gene>
<protein>
    <submittedName>
        <fullName evidence="3">Uncharacterized protein</fullName>
    </submittedName>
</protein>
<keyword evidence="2" id="KW-0472">Membrane</keyword>
<proteinExistence type="predicted"/>
<feature type="transmembrane region" description="Helical" evidence="2">
    <location>
        <begin position="111"/>
        <end position="128"/>
    </location>
</feature>
<organism evidence="3 4">
    <name type="scientific">Streptomyces violaceus</name>
    <name type="common">Streptomyces venezuelae</name>
    <dbReference type="NCBI Taxonomy" id="1936"/>
    <lineage>
        <taxon>Bacteria</taxon>
        <taxon>Bacillati</taxon>
        <taxon>Actinomycetota</taxon>
        <taxon>Actinomycetes</taxon>
        <taxon>Kitasatosporales</taxon>
        <taxon>Streptomycetaceae</taxon>
        <taxon>Streptomyces</taxon>
    </lineage>
</organism>
<feature type="compositionally biased region" description="Basic and acidic residues" evidence="1">
    <location>
        <begin position="57"/>
        <end position="82"/>
    </location>
</feature>
<feature type="compositionally biased region" description="Basic and acidic residues" evidence="1">
    <location>
        <begin position="30"/>
        <end position="42"/>
    </location>
</feature>
<dbReference type="RefSeq" id="WP_328344326.1">
    <property type="nucleotide sequence ID" value="NZ_CP107906.1"/>
</dbReference>
<evidence type="ECO:0000256" key="1">
    <source>
        <dbReference type="SAM" id="MobiDB-lite"/>
    </source>
</evidence>
<feature type="region of interest" description="Disordered" evidence="1">
    <location>
        <begin position="1"/>
        <end position="99"/>
    </location>
</feature>
<keyword evidence="2" id="KW-0812">Transmembrane</keyword>
<feature type="region of interest" description="Disordered" evidence="1">
    <location>
        <begin position="151"/>
        <end position="173"/>
    </location>
</feature>